<proteinExistence type="predicted"/>
<dbReference type="EMBL" id="CP001710">
    <property type="protein sequence ID" value="ADL59322.1"/>
    <property type="molecule type" value="Genomic_DNA"/>
</dbReference>
<reference evidence="1 2" key="2">
    <citation type="journal article" date="2010" name="J. Bacteriol.">
        <title>Complete genome sequence of Methanothermobacter marburgensis, a methanoarchaeon model organism.</title>
        <authorList>
            <person name="Liesegang H."/>
            <person name="Kaster A.K."/>
            <person name="Wiezer A."/>
            <person name="Goenrich M."/>
            <person name="Wollherr A."/>
            <person name="Seedorf H."/>
            <person name="Gottschalk G."/>
            <person name="Thauer R.K."/>
        </authorList>
    </citation>
    <scope>NUCLEOTIDE SEQUENCE [LARGE SCALE GENOMIC DNA]</scope>
    <source>
        <strain evidence="2">ATCC BAA-927 / DSM 2133 / JCM 14651 / NBRC 100331 / OCM 82 / Marburg</strain>
    </source>
</reference>
<evidence type="ECO:0000313" key="2">
    <source>
        <dbReference type="Proteomes" id="UP000000345"/>
    </source>
</evidence>
<dbReference type="PaxDb" id="79929-MTBMA_c17540"/>
<sequence length="66" mass="7709">MLYKNNILSAAKSDHMKKKKKMVGVRCQCHEPPARESGMRTVMCPRCGKIYRTDKEDDLCFSCQRR</sequence>
<reference key="1">
    <citation type="submission" date="2009-08" db="EMBL/GenBank/DDBJ databases">
        <title>The genome sequence of Methanothermobacter marburgensis.</title>
        <authorList>
            <person name="Kaster A."/>
            <person name="Seedorf H."/>
            <person name="Goenrich M."/>
            <person name="Wiezer A."/>
            <person name="Liesegang H."/>
            <person name="Thauer R."/>
            <person name="Gottschalk G."/>
        </authorList>
    </citation>
    <scope>NUCLEOTIDE SEQUENCE</scope>
    <source>
        <strain>Marburg</strain>
    </source>
</reference>
<dbReference type="AlphaFoldDB" id="D9PYM4"/>
<dbReference type="KEGG" id="mmg:MTBMA_c17540"/>
<organism evidence="1 2">
    <name type="scientific">Methanothermobacter marburgensis (strain ATCC BAA-927 / DSM 2133 / JCM 14651 / NBRC 100331 / OCM 82 / Marburg)</name>
    <name type="common">Methanobacterium thermoautotrophicum</name>
    <dbReference type="NCBI Taxonomy" id="79929"/>
    <lineage>
        <taxon>Archaea</taxon>
        <taxon>Methanobacteriati</taxon>
        <taxon>Methanobacteriota</taxon>
        <taxon>Methanomada group</taxon>
        <taxon>Methanobacteria</taxon>
        <taxon>Methanobacteriales</taxon>
        <taxon>Methanobacteriaceae</taxon>
        <taxon>Methanothermobacter</taxon>
    </lineage>
</organism>
<gene>
    <name evidence="1" type="ordered locus">MTBMA_c17540</name>
</gene>
<dbReference type="Proteomes" id="UP000000345">
    <property type="component" value="Chromosome"/>
</dbReference>
<accession>D9PYM4</accession>
<keyword evidence="2" id="KW-1185">Reference proteome</keyword>
<name>D9PYM4_METTM</name>
<dbReference type="HOGENOM" id="CLU_2820989_0_0_2"/>
<protein>
    <submittedName>
        <fullName evidence="1">Uncharacterized protein</fullName>
    </submittedName>
</protein>
<evidence type="ECO:0000313" key="1">
    <source>
        <dbReference type="EMBL" id="ADL59322.1"/>
    </source>
</evidence>